<comment type="caution">
    <text evidence="12">The sequence shown here is derived from an EMBL/GenBank/DDBJ whole genome shotgun (WGS) entry which is preliminary data.</text>
</comment>
<dbReference type="GO" id="GO:0034257">
    <property type="term" value="F:nicotinamide riboside transmembrane transporter activity"/>
    <property type="evidence" value="ECO:0007669"/>
    <property type="project" value="InterPro"/>
</dbReference>
<evidence type="ECO:0000256" key="1">
    <source>
        <dbReference type="ARBA" id="ARBA00002672"/>
    </source>
</evidence>
<feature type="transmembrane region" description="Helical" evidence="10">
    <location>
        <begin position="182"/>
        <end position="200"/>
    </location>
</feature>
<comment type="function">
    <text evidence="1">Required for nicotinamide riboside transport across the inner membrane.</text>
</comment>
<evidence type="ECO:0000313" key="13">
    <source>
        <dbReference type="Proteomes" id="UP000184031"/>
    </source>
</evidence>
<dbReference type="EMBL" id="FOKU01000001">
    <property type="protein sequence ID" value="SFB67244.1"/>
    <property type="molecule type" value="Genomic_DNA"/>
</dbReference>
<name>A0A1M6PMR8_9FLAO</name>
<proteinExistence type="inferred from homology"/>
<organism evidence="12 13">
    <name type="scientific">Flagellimonas taeanensis</name>
    <dbReference type="NCBI Taxonomy" id="1005926"/>
    <lineage>
        <taxon>Bacteria</taxon>
        <taxon>Pseudomonadati</taxon>
        <taxon>Bacteroidota</taxon>
        <taxon>Flavobacteriia</taxon>
        <taxon>Flavobacteriales</taxon>
        <taxon>Flavobacteriaceae</taxon>
        <taxon>Flagellimonas</taxon>
    </lineage>
</organism>
<accession>A0A3A1NWJ2</accession>
<evidence type="ECO:0000313" key="11">
    <source>
        <dbReference type="EMBL" id="SFB67244.1"/>
    </source>
</evidence>
<dbReference type="EMBL" id="FRAT01000001">
    <property type="protein sequence ID" value="SHK09246.1"/>
    <property type="molecule type" value="Genomic_DNA"/>
</dbReference>
<evidence type="ECO:0000256" key="2">
    <source>
        <dbReference type="ARBA" id="ARBA00004651"/>
    </source>
</evidence>
<comment type="similarity">
    <text evidence="3">Belongs to the nicotinamide ribonucleoside (NR) uptake permease (TC 4.B.1) family.</text>
</comment>
<evidence type="ECO:0000256" key="9">
    <source>
        <dbReference type="ARBA" id="ARBA00023136"/>
    </source>
</evidence>
<keyword evidence="7 10" id="KW-0812">Transmembrane</keyword>
<dbReference type="RefSeq" id="WP_083569535.1">
    <property type="nucleotide sequence ID" value="NZ_FOKU01000001.1"/>
</dbReference>
<comment type="subcellular location">
    <subcellularLocation>
        <location evidence="2">Cell membrane</location>
        <topology evidence="2">Multi-pass membrane protein</topology>
    </subcellularLocation>
</comment>
<feature type="transmembrane region" description="Helical" evidence="10">
    <location>
        <begin position="68"/>
        <end position="86"/>
    </location>
</feature>
<evidence type="ECO:0000256" key="8">
    <source>
        <dbReference type="ARBA" id="ARBA00022989"/>
    </source>
</evidence>
<dbReference type="OrthoDB" id="9791248at2"/>
<evidence type="ECO:0000256" key="6">
    <source>
        <dbReference type="ARBA" id="ARBA00022475"/>
    </source>
</evidence>
<dbReference type="Proteomes" id="UP000184031">
    <property type="component" value="Unassembled WGS sequence"/>
</dbReference>
<dbReference type="GO" id="GO:0005886">
    <property type="term" value="C:plasma membrane"/>
    <property type="evidence" value="ECO:0007669"/>
    <property type="project" value="UniProtKB-SubCell"/>
</dbReference>
<evidence type="ECO:0000313" key="14">
    <source>
        <dbReference type="Proteomes" id="UP000198940"/>
    </source>
</evidence>
<accession>A0A1M6PMR8</accession>
<gene>
    <name evidence="11" type="ORF">SAMN04487891_101241</name>
    <name evidence="12" type="ORF">SAMN05216293_0244</name>
</gene>
<feature type="transmembrane region" description="Helical" evidence="10">
    <location>
        <begin position="17"/>
        <end position="37"/>
    </location>
</feature>
<protein>
    <recommendedName>
        <fullName evidence="4">Nicotinamide riboside transporter PnuC</fullName>
    </recommendedName>
</protein>
<sequence>MSPIFDFFLGPYEDRELSLIILEATAFFFGIASVVYAKKEDIMVYPTGLVGTAITTYIFFVDRLFGDMMLNFYFSIMSIYGWWNWARRKENRDPVVLITRTDTKEKWVGLGLFVLTMLVTYGVYVAFGAEIKASNYVDIVTSGIFFTAMWYMANKKLESWTLWIIGDLITVPLYAHRGWGMFSLQYLIFTVLSIQGYLTWKKHLGKSPQTSSK</sequence>
<dbReference type="InterPro" id="IPR006419">
    <property type="entry name" value="NMN_transpt_PnuC"/>
</dbReference>
<dbReference type="Proteomes" id="UP000198940">
    <property type="component" value="Unassembled WGS sequence"/>
</dbReference>
<feature type="transmembrane region" description="Helical" evidence="10">
    <location>
        <begin position="44"/>
        <end position="62"/>
    </location>
</feature>
<evidence type="ECO:0000313" key="12">
    <source>
        <dbReference type="EMBL" id="SHK09246.1"/>
    </source>
</evidence>
<evidence type="ECO:0000256" key="4">
    <source>
        <dbReference type="ARBA" id="ARBA00017522"/>
    </source>
</evidence>
<evidence type="ECO:0000256" key="3">
    <source>
        <dbReference type="ARBA" id="ARBA00006669"/>
    </source>
</evidence>
<dbReference type="PANTHER" id="PTHR36122:SF2">
    <property type="entry name" value="NICOTINAMIDE RIBOSIDE TRANSPORTER PNUC"/>
    <property type="match status" value="1"/>
</dbReference>
<dbReference type="AlphaFoldDB" id="A0A1M6PMR8"/>
<keyword evidence="5" id="KW-0813">Transport</keyword>
<reference evidence="12 13" key="1">
    <citation type="submission" date="2016-11" db="EMBL/GenBank/DDBJ databases">
        <authorList>
            <person name="Varghese N."/>
            <person name="Submissions S."/>
        </authorList>
    </citation>
    <scope>NUCLEOTIDE SEQUENCE [LARGE SCALE GENOMIC DNA]</scope>
    <source>
        <strain evidence="12 13">CGMCC 1.12174</strain>
        <strain evidence="11 14">DSM 26351</strain>
    </source>
</reference>
<dbReference type="Pfam" id="PF04973">
    <property type="entry name" value="NMN_transporter"/>
    <property type="match status" value="1"/>
</dbReference>
<evidence type="ECO:0000256" key="7">
    <source>
        <dbReference type="ARBA" id="ARBA00022692"/>
    </source>
</evidence>
<keyword evidence="6" id="KW-1003">Cell membrane</keyword>
<dbReference type="PANTHER" id="PTHR36122">
    <property type="entry name" value="NICOTINAMIDE RIBOSIDE TRANSPORTER PNUC"/>
    <property type="match status" value="1"/>
</dbReference>
<keyword evidence="8 10" id="KW-1133">Transmembrane helix</keyword>
<dbReference type="NCBIfam" id="TIGR01528">
    <property type="entry name" value="NMN_trans_PnuC"/>
    <property type="match status" value="1"/>
</dbReference>
<feature type="transmembrane region" description="Helical" evidence="10">
    <location>
        <begin position="107"/>
        <end position="127"/>
    </location>
</feature>
<keyword evidence="9 10" id="KW-0472">Membrane</keyword>
<evidence type="ECO:0000256" key="5">
    <source>
        <dbReference type="ARBA" id="ARBA00022448"/>
    </source>
</evidence>
<dbReference type="STRING" id="1055723.SAMN05216293_0244"/>
<keyword evidence="14" id="KW-1185">Reference proteome</keyword>
<evidence type="ECO:0000256" key="10">
    <source>
        <dbReference type="SAM" id="Phobius"/>
    </source>
</evidence>